<dbReference type="InterPro" id="IPR021416">
    <property type="entry name" value="DUF3048_N"/>
</dbReference>
<sequence length="369" mass="40350">MFFFFLVVVAISLAACGAGGPAPTPTPTKTPVAAGNPEPSPTSVALPAPTPTPEPPTPTPRPENIAPFTGLPVDDPERIKQLPIFVCINNDAAGRAAHWGLSKADLVYEYIVDGFSLTRLTAMYHSQEADRIGPVRSARYPNIWMVQMYGGVLACSGGSDAIRYLLKNEVGFPYLDADIDDPSNNRYFTNLGTDYRTRLQARTDGVRQWLADQGIPTEWNKPGFEFSEEPPPDAAGDATVIDIPYPGGNSVQWRYDPALNGYLRYQGGVQQFDPAINGPIVASNVIVLAAVHEVTDIIEDTLGTKGINIKLHEFGDLRIFRDGKVYEGTWRASQEAPPRWLGPGEVPITLKPGQSWLQVVRKIEDISYQ</sequence>
<dbReference type="RefSeq" id="WP_014431742.1">
    <property type="nucleotide sequence ID" value="NC_017079.1"/>
</dbReference>
<feature type="domain" description="DUF3048" evidence="3">
    <location>
        <begin position="68"/>
        <end position="181"/>
    </location>
</feature>
<feature type="signal peptide" evidence="2">
    <location>
        <begin position="1"/>
        <end position="17"/>
    </location>
</feature>
<dbReference type="Gene3D" id="3.50.90.10">
    <property type="entry name" value="YerB-like"/>
    <property type="match status" value="1"/>
</dbReference>
<dbReference type="Pfam" id="PF17479">
    <property type="entry name" value="DUF3048_C"/>
    <property type="match status" value="1"/>
</dbReference>
<feature type="chain" id="PRO_5003628677" description="DUF3048 domain-containing protein" evidence="2">
    <location>
        <begin position="18"/>
        <end position="369"/>
    </location>
</feature>
<reference evidence="5 6" key="1">
    <citation type="submission" date="2012-02" db="EMBL/GenBank/DDBJ databases">
        <title>Complete genome sequence of Caldilinea aerophila DSM 14535 (= NBRC 102666).</title>
        <authorList>
            <person name="Oguchi A."/>
            <person name="Hosoyama A."/>
            <person name="Sekine M."/>
            <person name="Fukai R."/>
            <person name="Kato Y."/>
            <person name="Nakamura S."/>
            <person name="Hanada S."/>
            <person name="Yamazaki S."/>
            <person name="Fujita N."/>
        </authorList>
    </citation>
    <scope>NUCLEOTIDE SEQUENCE [LARGE SCALE GENOMIC DNA]</scope>
    <source>
        <strain evidence="6">DSM 14535 / JCM 11387 / NBRC 104270 / STL-6-O1</strain>
    </source>
</reference>
<feature type="region of interest" description="Disordered" evidence="1">
    <location>
        <begin position="19"/>
        <end position="65"/>
    </location>
</feature>
<evidence type="ECO:0000313" key="6">
    <source>
        <dbReference type="Proteomes" id="UP000007880"/>
    </source>
</evidence>
<accession>I0HZR3</accession>
<feature type="compositionally biased region" description="Pro residues" evidence="1">
    <location>
        <begin position="48"/>
        <end position="61"/>
    </location>
</feature>
<dbReference type="InterPro" id="IPR035328">
    <property type="entry name" value="DUF3048_C"/>
</dbReference>
<dbReference type="KEGG" id="cap:CLDAP_04610"/>
<dbReference type="Proteomes" id="UP000007880">
    <property type="component" value="Chromosome"/>
</dbReference>
<evidence type="ECO:0000313" key="5">
    <source>
        <dbReference type="EMBL" id="BAL98500.1"/>
    </source>
</evidence>
<dbReference type="InterPro" id="IPR023158">
    <property type="entry name" value="YerB-like_sf"/>
</dbReference>
<dbReference type="HOGENOM" id="CLU_045984_0_0_0"/>
<evidence type="ECO:0000256" key="2">
    <source>
        <dbReference type="SAM" id="SignalP"/>
    </source>
</evidence>
<feature type="domain" description="DUF3048" evidence="4">
    <location>
        <begin position="241"/>
        <end position="356"/>
    </location>
</feature>
<evidence type="ECO:0000259" key="4">
    <source>
        <dbReference type="Pfam" id="PF17479"/>
    </source>
</evidence>
<evidence type="ECO:0000256" key="1">
    <source>
        <dbReference type="SAM" id="MobiDB-lite"/>
    </source>
</evidence>
<dbReference type="EMBL" id="AP012337">
    <property type="protein sequence ID" value="BAL98500.1"/>
    <property type="molecule type" value="Genomic_DNA"/>
</dbReference>
<name>I0HZR3_CALAS</name>
<gene>
    <name evidence="5" type="ordered locus">CLDAP_04610</name>
</gene>
<evidence type="ECO:0008006" key="7">
    <source>
        <dbReference type="Google" id="ProtNLM"/>
    </source>
</evidence>
<dbReference type="AlphaFoldDB" id="I0HZR3"/>
<dbReference type="Pfam" id="PF11258">
    <property type="entry name" value="DUF3048"/>
    <property type="match status" value="1"/>
</dbReference>
<protein>
    <recommendedName>
        <fullName evidence="7">DUF3048 domain-containing protein</fullName>
    </recommendedName>
</protein>
<proteinExistence type="predicted"/>
<organism evidence="5 6">
    <name type="scientific">Caldilinea aerophila (strain DSM 14535 / JCM 11387 / NBRC 104270 / STL-6-O1)</name>
    <dbReference type="NCBI Taxonomy" id="926550"/>
    <lineage>
        <taxon>Bacteria</taxon>
        <taxon>Bacillati</taxon>
        <taxon>Chloroflexota</taxon>
        <taxon>Caldilineae</taxon>
        <taxon>Caldilineales</taxon>
        <taxon>Caldilineaceae</taxon>
        <taxon>Caldilinea</taxon>
    </lineage>
</organism>
<dbReference type="eggNOG" id="COG1470">
    <property type="taxonomic scope" value="Bacteria"/>
</dbReference>
<dbReference type="STRING" id="926550.CLDAP_04610"/>
<dbReference type="SUPFAM" id="SSF159774">
    <property type="entry name" value="YerB-like"/>
    <property type="match status" value="1"/>
</dbReference>
<keyword evidence="2" id="KW-0732">Signal</keyword>
<keyword evidence="6" id="KW-1185">Reference proteome</keyword>
<evidence type="ECO:0000259" key="3">
    <source>
        <dbReference type="Pfam" id="PF11258"/>
    </source>
</evidence>